<protein>
    <submittedName>
        <fullName evidence="1">Uncharacterized protein</fullName>
    </submittedName>
</protein>
<dbReference type="EMBL" id="JAHUTI010088889">
    <property type="protein sequence ID" value="MED6260435.1"/>
    <property type="molecule type" value="Genomic_DNA"/>
</dbReference>
<evidence type="ECO:0000313" key="1">
    <source>
        <dbReference type="EMBL" id="MED6260435.1"/>
    </source>
</evidence>
<reference evidence="1 2" key="1">
    <citation type="submission" date="2021-07" db="EMBL/GenBank/DDBJ databases">
        <authorList>
            <person name="Palmer J.M."/>
        </authorList>
    </citation>
    <scope>NUCLEOTIDE SEQUENCE [LARGE SCALE GENOMIC DNA]</scope>
    <source>
        <strain evidence="1 2">AT_MEX2019</strain>
        <tissue evidence="1">Muscle</tissue>
    </source>
</reference>
<dbReference type="Proteomes" id="UP001345963">
    <property type="component" value="Unassembled WGS sequence"/>
</dbReference>
<gene>
    <name evidence="1" type="ORF">ATANTOWER_018231</name>
</gene>
<keyword evidence="2" id="KW-1185">Reference proteome</keyword>
<comment type="caution">
    <text evidence="1">The sequence shown here is derived from an EMBL/GenBank/DDBJ whole genome shotgun (WGS) entry which is preliminary data.</text>
</comment>
<organism evidence="1 2">
    <name type="scientific">Ataeniobius toweri</name>
    <dbReference type="NCBI Taxonomy" id="208326"/>
    <lineage>
        <taxon>Eukaryota</taxon>
        <taxon>Metazoa</taxon>
        <taxon>Chordata</taxon>
        <taxon>Craniata</taxon>
        <taxon>Vertebrata</taxon>
        <taxon>Euteleostomi</taxon>
        <taxon>Actinopterygii</taxon>
        <taxon>Neopterygii</taxon>
        <taxon>Teleostei</taxon>
        <taxon>Neoteleostei</taxon>
        <taxon>Acanthomorphata</taxon>
        <taxon>Ovalentaria</taxon>
        <taxon>Atherinomorphae</taxon>
        <taxon>Cyprinodontiformes</taxon>
        <taxon>Goodeidae</taxon>
        <taxon>Ataeniobius</taxon>
    </lineage>
</organism>
<evidence type="ECO:0000313" key="2">
    <source>
        <dbReference type="Proteomes" id="UP001345963"/>
    </source>
</evidence>
<sequence length="93" mass="10421">MPSLRGCFSRSLFQEGNGRCSAGQQPVTGYRAFRTHAVGEQAVSCRTRRRTARTSSLKSWWLETEHVGRIQFVLLLTLHSPRLVTMATDANLA</sequence>
<name>A0ABU7CDS4_9TELE</name>
<accession>A0ABU7CDS4</accession>
<proteinExistence type="predicted"/>